<dbReference type="Pfam" id="PF13624">
    <property type="entry name" value="SurA_N_3"/>
    <property type="match status" value="1"/>
</dbReference>
<dbReference type="SUPFAM" id="SSF109998">
    <property type="entry name" value="Triger factor/SurA peptide-binding domain-like"/>
    <property type="match status" value="1"/>
</dbReference>
<dbReference type="InterPro" id="IPR027304">
    <property type="entry name" value="Trigger_fact/SurA_dom_sf"/>
</dbReference>
<comment type="caution">
    <text evidence="10">The sequence shown here is derived from an EMBL/GenBank/DDBJ whole genome shotgun (WGS) entry which is preliminary data.</text>
</comment>
<evidence type="ECO:0000313" key="10">
    <source>
        <dbReference type="EMBL" id="MEQ3363482.1"/>
    </source>
</evidence>
<organism evidence="10 11">
    <name type="scientific">Raoultibacter massiliensis</name>
    <dbReference type="NCBI Taxonomy" id="1852371"/>
    <lineage>
        <taxon>Bacteria</taxon>
        <taxon>Bacillati</taxon>
        <taxon>Actinomycetota</taxon>
        <taxon>Coriobacteriia</taxon>
        <taxon>Eggerthellales</taxon>
        <taxon>Eggerthellaceae</taxon>
        <taxon>Raoultibacter</taxon>
    </lineage>
</organism>
<dbReference type="InterPro" id="IPR046357">
    <property type="entry name" value="PPIase_dom_sf"/>
</dbReference>
<evidence type="ECO:0000256" key="3">
    <source>
        <dbReference type="ARBA" id="ARBA00022729"/>
    </source>
</evidence>
<dbReference type="Gene3D" id="1.10.4030.10">
    <property type="entry name" value="Porin chaperone SurA, peptide-binding domain"/>
    <property type="match status" value="1"/>
</dbReference>
<dbReference type="InterPro" id="IPR050245">
    <property type="entry name" value="PrsA_foldase"/>
</dbReference>
<feature type="compositionally biased region" description="Low complexity" evidence="7">
    <location>
        <begin position="354"/>
        <end position="397"/>
    </location>
</feature>
<keyword evidence="5 6" id="KW-0413">Isomerase</keyword>
<keyword evidence="4 6" id="KW-0697">Rotamase</keyword>
<evidence type="ECO:0000259" key="9">
    <source>
        <dbReference type="PROSITE" id="PS50198"/>
    </source>
</evidence>
<feature type="chain" id="PRO_5046003394" description="peptidylprolyl isomerase" evidence="8">
    <location>
        <begin position="19"/>
        <end position="430"/>
    </location>
</feature>
<reference evidence="10 11" key="1">
    <citation type="submission" date="2024-04" db="EMBL/GenBank/DDBJ databases">
        <title>Human intestinal bacterial collection.</title>
        <authorList>
            <person name="Pauvert C."/>
            <person name="Hitch T.C.A."/>
            <person name="Clavel T."/>
        </authorList>
    </citation>
    <scope>NUCLEOTIDE SEQUENCE [LARGE SCALE GENOMIC DNA]</scope>
    <source>
        <strain evidence="10 11">CLA-KB-H42</strain>
    </source>
</reference>
<proteinExistence type="predicted"/>
<name>A0ABV1JHF4_9ACTN</name>
<feature type="domain" description="PpiC" evidence="9">
    <location>
        <begin position="183"/>
        <end position="276"/>
    </location>
</feature>
<feature type="region of interest" description="Disordered" evidence="7">
    <location>
        <begin position="345"/>
        <end position="430"/>
    </location>
</feature>
<dbReference type="Proteomes" id="UP001487305">
    <property type="component" value="Unassembled WGS sequence"/>
</dbReference>
<dbReference type="SUPFAM" id="SSF54534">
    <property type="entry name" value="FKBP-like"/>
    <property type="match status" value="1"/>
</dbReference>
<evidence type="ECO:0000256" key="4">
    <source>
        <dbReference type="ARBA" id="ARBA00023110"/>
    </source>
</evidence>
<dbReference type="PROSITE" id="PS50198">
    <property type="entry name" value="PPIC_PPIASE_2"/>
    <property type="match status" value="1"/>
</dbReference>
<comment type="catalytic activity">
    <reaction evidence="1">
        <text>[protein]-peptidylproline (omega=180) = [protein]-peptidylproline (omega=0)</text>
        <dbReference type="Rhea" id="RHEA:16237"/>
        <dbReference type="Rhea" id="RHEA-COMP:10747"/>
        <dbReference type="Rhea" id="RHEA-COMP:10748"/>
        <dbReference type="ChEBI" id="CHEBI:83833"/>
        <dbReference type="ChEBI" id="CHEBI:83834"/>
        <dbReference type="EC" id="5.2.1.8"/>
    </reaction>
</comment>
<dbReference type="EC" id="5.2.1.8" evidence="2"/>
<dbReference type="GO" id="GO:0003755">
    <property type="term" value="F:peptidyl-prolyl cis-trans isomerase activity"/>
    <property type="evidence" value="ECO:0007669"/>
    <property type="project" value="UniProtKB-EC"/>
</dbReference>
<dbReference type="PANTHER" id="PTHR47245">
    <property type="entry name" value="PEPTIDYLPROLYL ISOMERASE"/>
    <property type="match status" value="1"/>
</dbReference>
<evidence type="ECO:0000256" key="7">
    <source>
        <dbReference type="SAM" id="MobiDB-lite"/>
    </source>
</evidence>
<keyword evidence="3 8" id="KW-0732">Signal</keyword>
<dbReference type="InterPro" id="IPR000297">
    <property type="entry name" value="PPIase_PpiC"/>
</dbReference>
<dbReference type="Pfam" id="PF00639">
    <property type="entry name" value="Rotamase"/>
    <property type="match status" value="1"/>
</dbReference>
<protein>
    <recommendedName>
        <fullName evidence="2">peptidylprolyl isomerase</fullName>
        <ecNumber evidence="2">5.2.1.8</ecNumber>
    </recommendedName>
</protein>
<evidence type="ECO:0000256" key="1">
    <source>
        <dbReference type="ARBA" id="ARBA00000971"/>
    </source>
</evidence>
<dbReference type="PROSITE" id="PS51257">
    <property type="entry name" value="PROKAR_LIPOPROTEIN"/>
    <property type="match status" value="1"/>
</dbReference>
<evidence type="ECO:0000256" key="2">
    <source>
        <dbReference type="ARBA" id="ARBA00013194"/>
    </source>
</evidence>
<evidence type="ECO:0000256" key="6">
    <source>
        <dbReference type="PROSITE-ProRule" id="PRU00278"/>
    </source>
</evidence>
<dbReference type="EMBL" id="JBBNOP010000009">
    <property type="protein sequence ID" value="MEQ3363482.1"/>
    <property type="molecule type" value="Genomic_DNA"/>
</dbReference>
<accession>A0ABV1JHF4</accession>
<dbReference type="Gene3D" id="3.10.50.40">
    <property type="match status" value="1"/>
</dbReference>
<evidence type="ECO:0000256" key="8">
    <source>
        <dbReference type="SAM" id="SignalP"/>
    </source>
</evidence>
<evidence type="ECO:0000313" key="11">
    <source>
        <dbReference type="Proteomes" id="UP001487305"/>
    </source>
</evidence>
<gene>
    <name evidence="10" type="ORF">AAA083_10900</name>
</gene>
<dbReference type="RefSeq" id="WP_349227696.1">
    <property type="nucleotide sequence ID" value="NZ_JBBNOP010000009.1"/>
</dbReference>
<feature type="compositionally biased region" description="Low complexity" evidence="7">
    <location>
        <begin position="404"/>
        <end position="421"/>
    </location>
</feature>
<keyword evidence="11" id="KW-1185">Reference proteome</keyword>
<feature type="signal peptide" evidence="8">
    <location>
        <begin position="1"/>
        <end position="18"/>
    </location>
</feature>
<sequence length="430" mass="45455">MKASRLARFVCAAGIVSACIVGLAGCSENSNPSGLTGGTAATINGVEIPEDTVTNYVQSFRATYGMDTEDSWGEWLAENNMTPESVREEVINYYVSQELVKQGAQENGAEVDSAKVDETIAKMKANYDSEEAWQEALTKANTTEEAYRESVVLSLTEASLKEAVGKGEAPTDEELLEYCAMYDGSRRSSHILFNSEDEATAQEVLDKINSGELDFVDAVKEYSQDAGTAENDGDVGWDNLLSLDTDYKTALGELDKDQISGLVESQFGWHIIKCTDLFEVPEGGLTSTDQVPTEILESVRTSLQSQKDSEAFSNWYTEYKESADLVINEMPSNVPYNVDMSKYQTEDSSDDAATDGSTDGNADGAGNAANGTDAADGTDGDASNGDGTNASDAADGQTSGGTDDGADGASADEGSADGGASNNQQPAEAA</sequence>
<evidence type="ECO:0000256" key="5">
    <source>
        <dbReference type="ARBA" id="ARBA00023235"/>
    </source>
</evidence>
<dbReference type="PANTHER" id="PTHR47245:SF1">
    <property type="entry name" value="FOLDASE PROTEIN PRSA"/>
    <property type="match status" value="1"/>
</dbReference>